<evidence type="ECO:0000313" key="4">
    <source>
        <dbReference type="Proteomes" id="UP000193560"/>
    </source>
</evidence>
<evidence type="ECO:0000256" key="2">
    <source>
        <dbReference type="ARBA" id="ARBA00023002"/>
    </source>
</evidence>
<dbReference type="InterPro" id="IPR002347">
    <property type="entry name" value="SDR_fam"/>
</dbReference>
<accession>A0A1X2IA14</accession>
<dbReference type="SUPFAM" id="SSF51735">
    <property type="entry name" value="NAD(P)-binding Rossmann-fold domains"/>
    <property type="match status" value="1"/>
</dbReference>
<dbReference type="Pfam" id="PF00106">
    <property type="entry name" value="adh_short"/>
    <property type="match status" value="1"/>
</dbReference>
<keyword evidence="4" id="KW-1185">Reference proteome</keyword>
<dbReference type="PRINTS" id="PR00081">
    <property type="entry name" value="GDHRDH"/>
</dbReference>
<comment type="similarity">
    <text evidence="1">Belongs to the short-chain dehydrogenases/reductases (SDR) family.</text>
</comment>
<protein>
    <submittedName>
        <fullName evidence="3">Uncharacterized protein</fullName>
    </submittedName>
</protein>
<sequence length="280" mass="31069">MSLQNKTIVIYGVTSGFASEFTHSANVIFSAPESDELKELLACMKIRDNNVDGSIHCFKDNNTVDHWNTQSKLITLAVEKYNYVDVIFSLAGIFDIPQLNNLSVEQLVTEATLELNMASIVTLNRLAIRQFIKQGESGCIINTCPLVGACGDLFDPLFFAAKSGIVGITKSYASLLESTSIRVNCIVPDIQAKKCVERFNPRLSDSLGGEGDLEWLSYDHCIKVYLAIIESTNTNGYTWTVTANQSSFDSLSKTIQLLKSYINCRKKGKMTSCRKLEIIF</sequence>
<dbReference type="Gene3D" id="3.40.50.720">
    <property type="entry name" value="NAD(P)-binding Rossmann-like Domain"/>
    <property type="match status" value="1"/>
</dbReference>
<reference evidence="3 4" key="1">
    <citation type="submission" date="2016-07" db="EMBL/GenBank/DDBJ databases">
        <title>Pervasive Adenine N6-methylation of Active Genes in Fungi.</title>
        <authorList>
            <consortium name="DOE Joint Genome Institute"/>
            <person name="Mondo S.J."/>
            <person name="Dannebaum R.O."/>
            <person name="Kuo R.C."/>
            <person name="Labutti K."/>
            <person name="Haridas S."/>
            <person name="Kuo A."/>
            <person name="Salamov A."/>
            <person name="Ahrendt S.R."/>
            <person name="Lipzen A."/>
            <person name="Sullivan W."/>
            <person name="Andreopoulos W.B."/>
            <person name="Clum A."/>
            <person name="Lindquist E."/>
            <person name="Daum C."/>
            <person name="Ramamoorthy G.K."/>
            <person name="Gryganskyi A."/>
            <person name="Culley D."/>
            <person name="Magnuson J.K."/>
            <person name="James T.Y."/>
            <person name="O'Malley M.A."/>
            <person name="Stajich J.E."/>
            <person name="Spatafora J.W."/>
            <person name="Visel A."/>
            <person name="Grigoriev I.V."/>
        </authorList>
    </citation>
    <scope>NUCLEOTIDE SEQUENCE [LARGE SCALE GENOMIC DNA]</scope>
    <source>
        <strain evidence="3 4">NRRL 1336</strain>
    </source>
</reference>
<comment type="caution">
    <text evidence="3">The sequence shown here is derived from an EMBL/GenBank/DDBJ whole genome shotgun (WGS) entry which is preliminary data.</text>
</comment>
<dbReference type="EMBL" id="MCGE01000018">
    <property type="protein sequence ID" value="ORZ12628.1"/>
    <property type="molecule type" value="Genomic_DNA"/>
</dbReference>
<evidence type="ECO:0000256" key="1">
    <source>
        <dbReference type="ARBA" id="ARBA00006484"/>
    </source>
</evidence>
<keyword evidence="2" id="KW-0560">Oxidoreductase</keyword>
<dbReference type="PANTHER" id="PTHR43180">
    <property type="entry name" value="3-OXOACYL-(ACYL-CARRIER-PROTEIN) REDUCTASE (AFU_ORTHOLOGUE AFUA_6G11210)"/>
    <property type="match status" value="1"/>
</dbReference>
<proteinExistence type="inferred from homology"/>
<gene>
    <name evidence="3" type="ORF">BCR42DRAFT_467782</name>
</gene>
<evidence type="ECO:0000313" key="3">
    <source>
        <dbReference type="EMBL" id="ORZ12628.1"/>
    </source>
</evidence>
<dbReference type="OrthoDB" id="37659at2759"/>
<dbReference type="PANTHER" id="PTHR43180:SF30">
    <property type="entry name" value="MOMILACTONE A SYNTHASE"/>
    <property type="match status" value="1"/>
</dbReference>
<organism evidence="3 4">
    <name type="scientific">Absidia repens</name>
    <dbReference type="NCBI Taxonomy" id="90262"/>
    <lineage>
        <taxon>Eukaryota</taxon>
        <taxon>Fungi</taxon>
        <taxon>Fungi incertae sedis</taxon>
        <taxon>Mucoromycota</taxon>
        <taxon>Mucoromycotina</taxon>
        <taxon>Mucoromycetes</taxon>
        <taxon>Mucorales</taxon>
        <taxon>Cunninghamellaceae</taxon>
        <taxon>Absidia</taxon>
    </lineage>
</organism>
<dbReference type="GO" id="GO:0016491">
    <property type="term" value="F:oxidoreductase activity"/>
    <property type="evidence" value="ECO:0007669"/>
    <property type="project" value="UniProtKB-KW"/>
</dbReference>
<dbReference type="Proteomes" id="UP000193560">
    <property type="component" value="Unassembled WGS sequence"/>
</dbReference>
<dbReference type="STRING" id="90262.A0A1X2IA14"/>
<dbReference type="AlphaFoldDB" id="A0A1X2IA14"/>
<dbReference type="InterPro" id="IPR036291">
    <property type="entry name" value="NAD(P)-bd_dom_sf"/>
</dbReference>
<name>A0A1X2IA14_9FUNG</name>